<evidence type="ECO:0000313" key="2">
    <source>
        <dbReference type="EMBL" id="AVK77360.1"/>
    </source>
</evidence>
<sequence length="388" mass="42402">MTSCHGTPHMGIADSPSLADMPAEMIDLIQEHLPRVKDLVSCQMALGADTTHVIARRASTRPTAFLEAGAPMHVVRVMLRGALDADTQATPSSPSSSVPISWLDAAVRGNRSDVLAHIHSLANVDHAHDIAPDSWATVGRTRWRRLYGEARKLLMEASSCGRLQSLVWLLDFYAASRFAAPRPLFNQALMSALCASASGTGRDANKLLAALHDRMPQRPCSCPPSVAFACLVADRPDLVDWMTANECAAPTHIMKRDYRRHLLDYLILHRSVRSLAWVAARSSERSVIDHMLNNPRQPVTHEWCVEVALLIMGMRAKQTLALMAAGEVLRMAKEAPRQCLAAVTAWGTKKFDRVRHASAHDPRSALAVAIILIAALVVTVYCRVIASG</sequence>
<dbReference type="KEGG" id="vg:36841815"/>
<dbReference type="EMBL" id="MG011691">
    <property type="protein sequence ID" value="AVK77360.1"/>
    <property type="molecule type" value="Genomic_DNA"/>
</dbReference>
<accession>A0A2U7UG81</accession>
<keyword evidence="1" id="KW-0812">Transmembrane</keyword>
<dbReference type="RefSeq" id="YP_009481356.1">
    <property type="nucleotide sequence ID" value="NC_037665.1"/>
</dbReference>
<feature type="transmembrane region" description="Helical" evidence="1">
    <location>
        <begin position="365"/>
        <end position="386"/>
    </location>
</feature>
<dbReference type="GeneID" id="36841815"/>
<protein>
    <submittedName>
        <fullName evidence="2">Uncharacterized protein</fullName>
    </submittedName>
</protein>
<proteinExistence type="predicted"/>
<keyword evidence="1" id="KW-1133">Transmembrane helix</keyword>
<dbReference type="Proteomes" id="UP000249758">
    <property type="component" value="Segment"/>
</dbReference>
<gene>
    <name evidence="2" type="ORF">pmac_cds_672</name>
</gene>
<name>A0A2U7UG81_9VIRU</name>
<organism evidence="2">
    <name type="scientific">Pandoravirus macleodensis</name>
    <dbReference type="NCBI Taxonomy" id="2107707"/>
    <lineage>
        <taxon>Viruses</taxon>
        <taxon>Pandoravirus</taxon>
    </lineage>
</organism>
<keyword evidence="1" id="KW-0472">Membrane</keyword>
<evidence type="ECO:0000256" key="1">
    <source>
        <dbReference type="SAM" id="Phobius"/>
    </source>
</evidence>
<reference evidence="2" key="1">
    <citation type="journal article" date="2018" name="Nat. Commun.">
        <title>Diversity and evolution of the emerging Pandoraviridae family.</title>
        <authorList>
            <person name="Legendre M."/>
            <person name="Fabre E."/>
            <person name="Poirot O."/>
            <person name="Jeudy S."/>
            <person name="Lartigue A."/>
            <person name="Alempic J.M."/>
            <person name="Beucher L."/>
            <person name="Philippe N."/>
            <person name="Bertaux L."/>
            <person name="Christo-Foroux E."/>
            <person name="Labadie K."/>
            <person name="Coute Y."/>
            <person name="Abergel C."/>
            <person name="Claverie J.M."/>
        </authorList>
    </citation>
    <scope>NUCLEOTIDE SEQUENCE [LARGE SCALE GENOMIC DNA]</scope>
    <source>
        <strain evidence="2">Macleodensis</strain>
    </source>
</reference>